<organism evidence="3 4">
    <name type="scientific">Geothermobacter hydrogeniphilus</name>
    <dbReference type="NCBI Taxonomy" id="1969733"/>
    <lineage>
        <taxon>Bacteria</taxon>
        <taxon>Pseudomonadati</taxon>
        <taxon>Thermodesulfobacteriota</taxon>
        <taxon>Desulfuromonadia</taxon>
        <taxon>Desulfuromonadales</taxon>
        <taxon>Geothermobacteraceae</taxon>
        <taxon>Geothermobacter</taxon>
    </lineage>
</organism>
<dbReference type="RefSeq" id="WP_103116176.1">
    <property type="nucleotide sequence ID" value="NZ_PPFX01000033.1"/>
</dbReference>
<comment type="subcellular location">
    <subcellularLocation>
        <location evidence="2">Cell membrane</location>
        <topology evidence="2">Lipid-anchor</topology>
    </subcellularLocation>
</comment>
<dbReference type="Gene3D" id="2.20.200.10">
    <property type="entry name" value="Outer membrane efflux proteins (OEP)"/>
    <property type="match status" value="1"/>
</dbReference>
<comment type="caution">
    <text evidence="3">The sequence shown here is derived from an EMBL/GenBank/DDBJ whole genome shotgun (WGS) entry which is preliminary data.</text>
</comment>
<reference evidence="3 4" key="1">
    <citation type="journal article" date="2018" name="Genome Announc.">
        <title>Genome Sequence of Geothermobacter sp. HR-1 Iron Reducer from the Loihi Seamount.</title>
        <authorList>
            <person name="Smith H."/>
            <person name="Abuyen K."/>
            <person name="Tremblay J."/>
            <person name="Savalia P."/>
            <person name="Perez-Rodriguez I."/>
            <person name="Emerson D."/>
            <person name="Tully B."/>
            <person name="Amend J."/>
        </authorList>
    </citation>
    <scope>NUCLEOTIDE SEQUENCE [LARGE SCALE GENOMIC DNA]</scope>
    <source>
        <strain evidence="3 4">HR-1</strain>
    </source>
</reference>
<keyword evidence="2" id="KW-1134">Transmembrane beta strand</keyword>
<keyword evidence="2" id="KW-0564">Palmitate</keyword>
<dbReference type="InterPro" id="IPR010131">
    <property type="entry name" value="MdtP/NodT-like"/>
</dbReference>
<dbReference type="Gene3D" id="1.20.1600.10">
    <property type="entry name" value="Outer membrane efflux proteins (OEP)"/>
    <property type="match status" value="1"/>
</dbReference>
<dbReference type="NCBIfam" id="TIGR01845">
    <property type="entry name" value="outer_NodT"/>
    <property type="match status" value="1"/>
</dbReference>
<dbReference type="PANTHER" id="PTHR30203">
    <property type="entry name" value="OUTER MEMBRANE CATION EFFLUX PROTEIN"/>
    <property type="match status" value="1"/>
</dbReference>
<evidence type="ECO:0000256" key="2">
    <source>
        <dbReference type="RuleBase" id="RU362097"/>
    </source>
</evidence>
<keyword evidence="2" id="KW-0449">Lipoprotein</keyword>
<dbReference type="SUPFAM" id="SSF56954">
    <property type="entry name" value="Outer membrane efflux proteins (OEP)"/>
    <property type="match status" value="1"/>
</dbReference>
<dbReference type="OrthoDB" id="9770517at2"/>
<dbReference type="EMBL" id="PPFX01000033">
    <property type="protein sequence ID" value="PNU19337.1"/>
    <property type="molecule type" value="Genomic_DNA"/>
</dbReference>
<name>A0A2K2H7V0_9BACT</name>
<protein>
    <recommendedName>
        <fullName evidence="5">Efflux transporter, outer membrane factor (OMF) lipoprotein, NodT family</fullName>
    </recommendedName>
</protein>
<dbReference type="GO" id="GO:0005886">
    <property type="term" value="C:plasma membrane"/>
    <property type="evidence" value="ECO:0007669"/>
    <property type="project" value="UniProtKB-SubCell"/>
</dbReference>
<dbReference type="GO" id="GO:0015562">
    <property type="term" value="F:efflux transmembrane transporter activity"/>
    <property type="evidence" value="ECO:0007669"/>
    <property type="project" value="InterPro"/>
</dbReference>
<keyword evidence="2" id="KW-0812">Transmembrane</keyword>
<dbReference type="InterPro" id="IPR003423">
    <property type="entry name" value="OMP_efflux"/>
</dbReference>
<evidence type="ECO:0008006" key="5">
    <source>
        <dbReference type="Google" id="ProtNLM"/>
    </source>
</evidence>
<evidence type="ECO:0000256" key="1">
    <source>
        <dbReference type="ARBA" id="ARBA00007613"/>
    </source>
</evidence>
<evidence type="ECO:0000313" key="3">
    <source>
        <dbReference type="EMBL" id="PNU19337.1"/>
    </source>
</evidence>
<keyword evidence="2" id="KW-0732">Signal</keyword>
<dbReference type="PROSITE" id="PS51257">
    <property type="entry name" value="PROKAR_LIPOPROTEIN"/>
    <property type="match status" value="1"/>
</dbReference>
<comment type="similarity">
    <text evidence="1 2">Belongs to the outer membrane factor (OMF) (TC 1.B.17) family.</text>
</comment>
<gene>
    <name evidence="3" type="ORF">C2E25_13080</name>
</gene>
<proteinExistence type="inferred from homology"/>
<dbReference type="Proteomes" id="UP000236340">
    <property type="component" value="Unassembled WGS sequence"/>
</dbReference>
<keyword evidence="2" id="KW-0472">Membrane</keyword>
<sequence length="474" mass="52317">MRIFLPLFAGVLLLSGCSLYQPTAVSPPPDLPRTYLAATPGTEAGSPPDCWWLAFGDEDLNRLMTRLFEQNLQLEEGFARVEQARAALTVAGSTLWPSLGLGGQGSHELVPGFIQAARVYNYRFSAQSGYELDLWGKLRSRKQAAAELLRSGENQLRSLYISLSAQLADLYFLAVEQRAQLALTDQTIVSYRETLQRVEDRYQLGLVPAVDVYQARQTLAAAESSRPRFAKALATAEHGIATLLGSYPAGGAAGTLDQLPSFADQFPTGLPASLLQRRPDVAARFHQLRSADDEVAAAIADRLPTLNLAANYGYLQTDFGIGAITGNFWQLIVQPAVTLLDGGRRRAEVERNRAVVRERLASYRQAVLDAYREVEDSLVANQTDEQRLETLQRTVDATSASLRLALQNYLYGLTDYLPVLTAQRNDFQARSELLAARRQLISDRISLARALGGTWMEKEISQRFAGHKESVSHE</sequence>
<evidence type="ECO:0000313" key="4">
    <source>
        <dbReference type="Proteomes" id="UP000236340"/>
    </source>
</evidence>
<dbReference type="AlphaFoldDB" id="A0A2K2H7V0"/>
<feature type="signal peptide" evidence="2">
    <location>
        <begin position="1"/>
        <end position="20"/>
    </location>
</feature>
<accession>A0A2K2H7V0</accession>
<dbReference type="Pfam" id="PF02321">
    <property type="entry name" value="OEP"/>
    <property type="match status" value="2"/>
</dbReference>
<feature type="chain" id="PRO_5014207828" description="Efflux transporter, outer membrane factor (OMF) lipoprotein, NodT family" evidence="2">
    <location>
        <begin position="21"/>
        <end position="474"/>
    </location>
</feature>